<feature type="region of interest" description="Disordered" evidence="1">
    <location>
        <begin position="148"/>
        <end position="319"/>
    </location>
</feature>
<evidence type="ECO:0000256" key="1">
    <source>
        <dbReference type="SAM" id="MobiDB-lite"/>
    </source>
</evidence>
<feature type="compositionally biased region" description="Low complexity" evidence="1">
    <location>
        <begin position="232"/>
        <end position="251"/>
    </location>
</feature>
<dbReference type="GO" id="GO:0030041">
    <property type="term" value="P:actin filament polymerization"/>
    <property type="evidence" value="ECO:0007669"/>
    <property type="project" value="TreeGrafter"/>
</dbReference>
<gene>
    <name evidence="2" type="ORF">EWH70_16510</name>
</gene>
<dbReference type="PANTHER" id="PTHR45691">
    <property type="entry name" value="PROTEIN DIAPHANOUS"/>
    <property type="match status" value="1"/>
</dbReference>
<feature type="compositionally biased region" description="Pro residues" evidence="1">
    <location>
        <begin position="188"/>
        <end position="231"/>
    </location>
</feature>
<dbReference type="OrthoDB" id="6045594at2"/>
<dbReference type="GO" id="GO:0005884">
    <property type="term" value="C:actin filament"/>
    <property type="evidence" value="ECO:0007669"/>
    <property type="project" value="TreeGrafter"/>
</dbReference>
<comment type="caution">
    <text evidence="2">The sequence shown here is derived from an EMBL/GenBank/DDBJ whole genome shotgun (WGS) entry which is preliminary data.</text>
</comment>
<feature type="region of interest" description="Disordered" evidence="1">
    <location>
        <begin position="1"/>
        <end position="36"/>
    </location>
</feature>
<dbReference type="AlphaFoldDB" id="A0A4Q7J6Q3"/>
<sequence>MGKKFGKRSKKAQDPRDLFGPPAPRHGGPPASSTPLADYLNQGLPGVDGGYVVLPRSLAESMSLPWQQQLVGLLAQFHGAYRGVSWPTYRVVPSRYERLVDLDEEQLAEAGYLVEIDSEGEMVYRERSGRRVTDPANTTVLVSTLDPIVRGGRSAPPPAAPAPAVPINLPPAPVWKTVPTPPGGERVPPFPAPPPVADAAKEPPPAEPARAEPPPAEPPAPPPAAEPPPEPASTVTSSPPAPAEQPAETASGKLPLPPTARPVTDLDEPFAVPPTPPRGTPAASRGWFDELGENAQPKREGGFGPTGEESTEIPYRYRR</sequence>
<dbReference type="Proteomes" id="UP000292003">
    <property type="component" value="Unassembled WGS sequence"/>
</dbReference>
<dbReference type="EMBL" id="SFCC01000008">
    <property type="protein sequence ID" value="RZQ62578.1"/>
    <property type="molecule type" value="Genomic_DNA"/>
</dbReference>
<evidence type="ECO:0000313" key="2">
    <source>
        <dbReference type="EMBL" id="RZQ62578.1"/>
    </source>
</evidence>
<proteinExistence type="predicted"/>
<dbReference type="InterPro" id="IPR051412">
    <property type="entry name" value="Formin_Homology_Diaphanous_sf"/>
</dbReference>
<protein>
    <submittedName>
        <fullName evidence="2">Uncharacterized protein</fullName>
    </submittedName>
</protein>
<feature type="compositionally biased region" description="Basic residues" evidence="1">
    <location>
        <begin position="1"/>
        <end position="10"/>
    </location>
</feature>
<feature type="compositionally biased region" description="Pro residues" evidence="1">
    <location>
        <begin position="155"/>
        <end position="173"/>
    </location>
</feature>
<dbReference type="PANTHER" id="PTHR45691:SF6">
    <property type="entry name" value="PROTEIN DIAPHANOUS"/>
    <property type="match status" value="1"/>
</dbReference>
<evidence type="ECO:0000313" key="3">
    <source>
        <dbReference type="Proteomes" id="UP000292003"/>
    </source>
</evidence>
<dbReference type="RefSeq" id="WP_130476316.1">
    <property type="nucleotide sequence ID" value="NZ_SFCC01000008.1"/>
</dbReference>
<accession>A0A4Q7J6Q3</accession>
<name>A0A4Q7J6Q3_9PSEU</name>
<keyword evidence="3" id="KW-1185">Reference proteome</keyword>
<organism evidence="2 3">
    <name type="scientific">Amycolatopsis suaedae</name>
    <dbReference type="NCBI Taxonomy" id="2510978"/>
    <lineage>
        <taxon>Bacteria</taxon>
        <taxon>Bacillati</taxon>
        <taxon>Actinomycetota</taxon>
        <taxon>Actinomycetes</taxon>
        <taxon>Pseudonocardiales</taxon>
        <taxon>Pseudonocardiaceae</taxon>
        <taxon>Amycolatopsis</taxon>
    </lineage>
</organism>
<reference evidence="2 3" key="1">
    <citation type="submission" date="2019-02" db="EMBL/GenBank/DDBJ databases">
        <title>Draft genome sequence of Amycolatopsis sp. 8-3EHSu isolated from roots of Suaeda maritima.</title>
        <authorList>
            <person name="Duangmal K."/>
            <person name="Chantavorakit T."/>
        </authorList>
    </citation>
    <scope>NUCLEOTIDE SEQUENCE [LARGE SCALE GENOMIC DNA]</scope>
    <source>
        <strain evidence="2 3">8-3EHSu</strain>
    </source>
</reference>